<dbReference type="Proteomes" id="UP000075901">
    <property type="component" value="Unassembled WGS sequence"/>
</dbReference>
<evidence type="ECO:0000313" key="1">
    <source>
        <dbReference type="EnsemblMetazoa" id="AMAM007739-PA"/>
    </source>
</evidence>
<keyword evidence="2" id="KW-1185">Reference proteome</keyword>
<accession>A0A182SJ10</accession>
<dbReference type="AlphaFoldDB" id="A0A182SJ10"/>
<proteinExistence type="predicted"/>
<evidence type="ECO:0000313" key="2">
    <source>
        <dbReference type="Proteomes" id="UP000075901"/>
    </source>
</evidence>
<sequence>MLCEKTWIEPHSIPYLQSALVVASPDYGIANSVIGTAKVLSGVNDASTYLDTLAAGQLVPATISQTVFGLPRIVQIAQQTGTTVSQDGDNIVNALTTLAQSSSGDPAALFDAALKSIQDALNHIDQLLPTAESNLSTIIGSDVPDRLADSFGRIEIALKTLQSQIGTLKSSMLAAVAEAGSTTSISTQILTKHLTAKKVYNVLQTVRNLRAFLPVLRYTLNTSIEDAVEADNYLQAYGSMLDTLAGLVTIVLQSLNTAEQSFYGTVKSGITNLSTAYTGMKELIQALGIVTDVPQLGADIMAMLSKFTTTLEATETDILSVATELQSYLNAIKAMVTISDPEVISISESKLIGALIKTLISSGPYSRFCFNKYKVQVSDLADYLLQESTVCVEREVPRLANLGATVQSILEMNAFDFEDIYDWLTICDGIQEPTDRAACVTRIAQSYTALGDYFSDKYDLLFDLTTSEVNASKQRVKICINLSRRWLSDGYIPDLQDNIKQCALKGPNK</sequence>
<name>A0A182SJ10_9DIPT</name>
<dbReference type="EnsemblMetazoa" id="AMAM007739-RA">
    <property type="protein sequence ID" value="AMAM007739-PA"/>
    <property type="gene ID" value="AMAM007739"/>
</dbReference>
<protein>
    <submittedName>
        <fullName evidence="1">Uncharacterized protein</fullName>
    </submittedName>
</protein>
<reference evidence="1" key="2">
    <citation type="submission" date="2020-05" db="UniProtKB">
        <authorList>
            <consortium name="EnsemblMetazoa"/>
        </authorList>
    </citation>
    <scope>IDENTIFICATION</scope>
    <source>
        <strain evidence="1">maculatus3</strain>
    </source>
</reference>
<reference evidence="2" key="1">
    <citation type="submission" date="2013-09" db="EMBL/GenBank/DDBJ databases">
        <title>The Genome Sequence of Anopheles maculatus species B.</title>
        <authorList>
            <consortium name="The Broad Institute Genomics Platform"/>
            <person name="Neafsey D.E."/>
            <person name="Besansky N."/>
            <person name="Howell P."/>
            <person name="Walton C."/>
            <person name="Young S.K."/>
            <person name="Zeng Q."/>
            <person name="Gargeya S."/>
            <person name="Fitzgerald M."/>
            <person name="Haas B."/>
            <person name="Abouelleil A."/>
            <person name="Allen A.W."/>
            <person name="Alvarado L."/>
            <person name="Arachchi H.M."/>
            <person name="Berlin A.M."/>
            <person name="Chapman S.B."/>
            <person name="Gainer-Dewar J."/>
            <person name="Goldberg J."/>
            <person name="Griggs A."/>
            <person name="Gujja S."/>
            <person name="Hansen M."/>
            <person name="Howarth C."/>
            <person name="Imamovic A."/>
            <person name="Ireland A."/>
            <person name="Larimer J."/>
            <person name="McCowan C."/>
            <person name="Murphy C."/>
            <person name="Pearson M."/>
            <person name="Poon T.W."/>
            <person name="Priest M."/>
            <person name="Roberts A."/>
            <person name="Saif S."/>
            <person name="Shea T."/>
            <person name="Sisk P."/>
            <person name="Sykes S."/>
            <person name="Wortman J."/>
            <person name="Nusbaum C."/>
            <person name="Birren B."/>
        </authorList>
    </citation>
    <scope>NUCLEOTIDE SEQUENCE [LARGE SCALE GENOMIC DNA]</scope>
    <source>
        <strain evidence="2">maculatus3</strain>
    </source>
</reference>
<dbReference type="VEuPathDB" id="VectorBase:AMAM007739"/>
<organism evidence="1 2">
    <name type="scientific">Anopheles maculatus</name>
    <dbReference type="NCBI Taxonomy" id="74869"/>
    <lineage>
        <taxon>Eukaryota</taxon>
        <taxon>Metazoa</taxon>
        <taxon>Ecdysozoa</taxon>
        <taxon>Arthropoda</taxon>
        <taxon>Hexapoda</taxon>
        <taxon>Insecta</taxon>
        <taxon>Pterygota</taxon>
        <taxon>Neoptera</taxon>
        <taxon>Endopterygota</taxon>
        <taxon>Diptera</taxon>
        <taxon>Nematocera</taxon>
        <taxon>Culicoidea</taxon>
        <taxon>Culicidae</taxon>
        <taxon>Anophelinae</taxon>
        <taxon>Anopheles</taxon>
        <taxon>Anopheles maculatus group</taxon>
    </lineage>
</organism>